<accession>A0A024T972</accession>
<dbReference type="AlphaFoldDB" id="A0A024T972"/>
<dbReference type="EMBL" id="KI914072">
    <property type="protein sequence ID" value="ETV90176.1"/>
    <property type="molecule type" value="Genomic_DNA"/>
</dbReference>
<reference evidence="2" key="1">
    <citation type="submission" date="2013-12" db="EMBL/GenBank/DDBJ databases">
        <title>The Genome Sequence of Aphanomyces invadans NJM9701.</title>
        <authorList>
            <consortium name="The Broad Institute Genomics Platform"/>
            <person name="Russ C."/>
            <person name="Tyler B."/>
            <person name="van West P."/>
            <person name="Dieguez-Uribeondo J."/>
            <person name="Young S.K."/>
            <person name="Zeng Q."/>
            <person name="Gargeya S."/>
            <person name="Fitzgerald M."/>
            <person name="Abouelleil A."/>
            <person name="Alvarado L."/>
            <person name="Chapman S.B."/>
            <person name="Gainer-Dewar J."/>
            <person name="Goldberg J."/>
            <person name="Griggs A."/>
            <person name="Gujja S."/>
            <person name="Hansen M."/>
            <person name="Howarth C."/>
            <person name="Imamovic A."/>
            <person name="Ireland A."/>
            <person name="Larimer J."/>
            <person name="McCowan C."/>
            <person name="Murphy C."/>
            <person name="Pearson M."/>
            <person name="Poon T.W."/>
            <person name="Priest M."/>
            <person name="Roberts A."/>
            <person name="Saif S."/>
            <person name="Shea T."/>
            <person name="Sykes S."/>
            <person name="Wortman J."/>
            <person name="Nusbaum C."/>
            <person name="Birren B."/>
        </authorList>
    </citation>
    <scope>NUCLEOTIDE SEQUENCE [LARGE SCALE GENOMIC DNA]</scope>
    <source>
        <strain evidence="2">NJM9701</strain>
    </source>
</reference>
<evidence type="ECO:0000313" key="2">
    <source>
        <dbReference type="EMBL" id="ETV90176.1"/>
    </source>
</evidence>
<name>A0A024T972_9STRA</name>
<feature type="compositionally biased region" description="Low complexity" evidence="1">
    <location>
        <begin position="8"/>
        <end position="18"/>
    </location>
</feature>
<evidence type="ECO:0008006" key="3">
    <source>
        <dbReference type="Google" id="ProtNLM"/>
    </source>
</evidence>
<sequence length="413" mass="46356">MLARWEGSKSSSLSKLQQEQAALRQTMEQEFQQRLREMEQNLALEGQQWVRQSKPNSAPVTSRPQGGHNNGGAPPDEPPVARSPGEQTPSENGAARGTFLKGSQAFNPQASLMAHQNHNTLLSGFAAPEAPTFTGYSMAARKVFAYQFAEYARAVAVVSASTNTTIQCRPIGTCIEAKSKLWIAKYHMQKPLDQITDHEWLSYFQHAMDHQDDRYAELEAKIRKTVVMNDKDMDADRRHDKWMHDYWECLEKMNMTDFDTQHPKDAVKALVEGIRPSGLRELVQQALAHDMRYLRNDVLAFFNFVRVELRNALKFMRNTVAADNAGRDQLKPVVKADATASAKFTPKYPPKSKVLKSDKAPAAQHKVGPTKKKPVCWHCSQGHRVEDCPTASAAEKTAIVARKKAEWAAKLAD</sequence>
<gene>
    <name evidence="2" type="ORF">H310_14992</name>
</gene>
<feature type="region of interest" description="Disordered" evidence="1">
    <location>
        <begin position="347"/>
        <end position="373"/>
    </location>
</feature>
<evidence type="ECO:0000256" key="1">
    <source>
        <dbReference type="SAM" id="MobiDB-lite"/>
    </source>
</evidence>
<feature type="compositionally biased region" description="Polar residues" evidence="1">
    <location>
        <begin position="49"/>
        <end position="64"/>
    </location>
</feature>
<feature type="non-terminal residue" evidence="2">
    <location>
        <position position="413"/>
    </location>
</feature>
<protein>
    <recommendedName>
        <fullName evidence="3">CCHC-type domain-containing protein</fullName>
    </recommendedName>
</protein>
<organism evidence="2">
    <name type="scientific">Aphanomyces invadans</name>
    <dbReference type="NCBI Taxonomy" id="157072"/>
    <lineage>
        <taxon>Eukaryota</taxon>
        <taxon>Sar</taxon>
        <taxon>Stramenopiles</taxon>
        <taxon>Oomycota</taxon>
        <taxon>Saprolegniomycetes</taxon>
        <taxon>Saprolegniales</taxon>
        <taxon>Verrucalvaceae</taxon>
        <taxon>Aphanomyces</taxon>
    </lineage>
</organism>
<dbReference type="VEuPathDB" id="FungiDB:H310_14992"/>
<feature type="region of interest" description="Disordered" evidence="1">
    <location>
        <begin position="1"/>
        <end position="96"/>
    </location>
</feature>
<proteinExistence type="predicted"/>
<dbReference type="RefSeq" id="XP_008881191.1">
    <property type="nucleotide sequence ID" value="XM_008882969.1"/>
</dbReference>
<dbReference type="OrthoDB" id="113983at2759"/>
<dbReference type="GeneID" id="20092042"/>